<dbReference type="NCBIfam" id="TIGR02832">
    <property type="entry name" value="spo_yunB"/>
    <property type="match status" value="1"/>
</dbReference>
<evidence type="ECO:0000313" key="1">
    <source>
        <dbReference type="EMBL" id="MBC8537651.1"/>
    </source>
</evidence>
<dbReference type="EMBL" id="JACRSS010000001">
    <property type="protein sequence ID" value="MBC8537651.1"/>
    <property type="molecule type" value="Genomic_DNA"/>
</dbReference>
<protein>
    <submittedName>
        <fullName evidence="1">Sporulation protein YunB</fullName>
    </submittedName>
</protein>
<comment type="caution">
    <text evidence="1">The sequence shown here is derived from an EMBL/GenBank/DDBJ whole genome shotgun (WGS) entry which is preliminary data.</text>
</comment>
<keyword evidence="2" id="KW-1185">Reference proteome</keyword>
<name>A0A926HWG4_9FIRM</name>
<gene>
    <name evidence="1" type="primary">yunB</name>
    <name evidence="1" type="ORF">H8693_01740</name>
</gene>
<dbReference type="Proteomes" id="UP000617951">
    <property type="component" value="Unassembled WGS sequence"/>
</dbReference>
<proteinExistence type="predicted"/>
<evidence type="ECO:0000313" key="2">
    <source>
        <dbReference type="Proteomes" id="UP000617951"/>
    </source>
</evidence>
<organism evidence="1 2">
    <name type="scientific">Guopingia tenuis</name>
    <dbReference type="NCBI Taxonomy" id="2763656"/>
    <lineage>
        <taxon>Bacteria</taxon>
        <taxon>Bacillati</taxon>
        <taxon>Bacillota</taxon>
        <taxon>Clostridia</taxon>
        <taxon>Christensenellales</taxon>
        <taxon>Christensenellaceae</taxon>
        <taxon>Guopingia</taxon>
    </lineage>
</organism>
<accession>A0A926HWG4</accession>
<dbReference type="RefSeq" id="WP_249279538.1">
    <property type="nucleotide sequence ID" value="NZ_JACRSS010000001.1"/>
</dbReference>
<reference evidence="1" key="1">
    <citation type="submission" date="2020-08" db="EMBL/GenBank/DDBJ databases">
        <title>Genome public.</title>
        <authorList>
            <person name="Liu C."/>
            <person name="Sun Q."/>
        </authorList>
    </citation>
    <scope>NUCLEOTIDE SEQUENCE</scope>
    <source>
        <strain evidence="1">NSJ-63</strain>
    </source>
</reference>
<dbReference type="AlphaFoldDB" id="A0A926HWG4"/>
<sequence length="215" mass="23072">MKKRTKRILIIAAAAALAMGIGYGLLEIGLRPNILAQGEVLLKNKAIEIMNKAVSKTMEGMTDAGDLIQIEKDADGKISMISADSIRMNRIATESALSAQELIEKLGEEELSIPLGNAMNSQLFNGMGPLILIRVTPVGAVGSDFRTEIEAAGINQVRYKAYIVLNAQMDIMVGTSRQNVQVSNEVLVSDVILVGAVPEMYADLGNAKSFLNLLP</sequence>
<dbReference type="Pfam" id="PF09560">
    <property type="entry name" value="Spore_YunB"/>
    <property type="match status" value="1"/>
</dbReference>
<dbReference type="PIRSF" id="PIRSF021383">
    <property type="entry name" value="YunB"/>
    <property type="match status" value="1"/>
</dbReference>
<dbReference type="InterPro" id="IPR014197">
    <property type="entry name" value="Sporulation_prot_YunB"/>
</dbReference>